<proteinExistence type="predicted"/>
<sequence>MPYKHYLANWPRVPLTRLPVPFTTGRINFAEVVSHLEFEAQKNGSPLPTKLPVEHNRRKEDKKP</sequence>
<name>A0A1F5EH92_9BACT</name>
<evidence type="ECO:0000256" key="1">
    <source>
        <dbReference type="SAM" id="MobiDB-lite"/>
    </source>
</evidence>
<accession>A0A1F5EH92</accession>
<dbReference type="Proteomes" id="UP000179003">
    <property type="component" value="Unassembled WGS sequence"/>
</dbReference>
<gene>
    <name evidence="2" type="ORF">A2442_01600</name>
</gene>
<reference evidence="2 3" key="1">
    <citation type="journal article" date="2016" name="Nat. Commun.">
        <title>Thousands of microbial genomes shed light on interconnected biogeochemical processes in an aquifer system.</title>
        <authorList>
            <person name="Anantharaman K."/>
            <person name="Brown C.T."/>
            <person name="Hug L.A."/>
            <person name="Sharon I."/>
            <person name="Castelle C.J."/>
            <person name="Probst A.J."/>
            <person name="Thomas B.C."/>
            <person name="Singh A."/>
            <person name="Wilkins M.J."/>
            <person name="Karaoz U."/>
            <person name="Brodie E.L."/>
            <person name="Williams K.H."/>
            <person name="Hubbard S.S."/>
            <person name="Banfield J.F."/>
        </authorList>
    </citation>
    <scope>NUCLEOTIDE SEQUENCE [LARGE SCALE GENOMIC DNA]</scope>
</reference>
<protein>
    <submittedName>
        <fullName evidence="2">Uncharacterized protein</fullName>
    </submittedName>
</protein>
<organism evidence="2 3">
    <name type="scientific">Candidatus Campbellbacteria bacterium RIFOXYC2_FULL_35_25</name>
    <dbReference type="NCBI Taxonomy" id="1797582"/>
    <lineage>
        <taxon>Bacteria</taxon>
        <taxon>Candidatus Campbelliibacteriota</taxon>
    </lineage>
</organism>
<evidence type="ECO:0000313" key="3">
    <source>
        <dbReference type="Proteomes" id="UP000179003"/>
    </source>
</evidence>
<dbReference type="AlphaFoldDB" id="A0A1F5EH92"/>
<evidence type="ECO:0000313" key="2">
    <source>
        <dbReference type="EMBL" id="OGD66799.1"/>
    </source>
</evidence>
<dbReference type="EMBL" id="MFAE01000014">
    <property type="protein sequence ID" value="OGD66799.1"/>
    <property type="molecule type" value="Genomic_DNA"/>
</dbReference>
<comment type="caution">
    <text evidence="2">The sequence shown here is derived from an EMBL/GenBank/DDBJ whole genome shotgun (WGS) entry which is preliminary data.</text>
</comment>
<feature type="region of interest" description="Disordered" evidence="1">
    <location>
        <begin position="40"/>
        <end position="64"/>
    </location>
</feature>
<feature type="compositionally biased region" description="Basic and acidic residues" evidence="1">
    <location>
        <begin position="52"/>
        <end position="64"/>
    </location>
</feature>